<sequence length="134" mass="14619">MLMVKTNPYESPFPAESTSGLAFIDEPQDASSTARSDSTRVIPAAVCLILGYSLVGMSFLWICTTWNTTFGSNQDFLSRLIAPVVAVGMASGGGLLLLSFRRWLRGWWRSAIFTSLLGCLLGYATFRIAINLLT</sequence>
<dbReference type="AlphaFoldDB" id="L7CED8"/>
<gene>
    <name evidence="2" type="ORF">RBSWK_03687</name>
</gene>
<comment type="caution">
    <text evidence="2">The sequence shown here is derived from an EMBL/GenBank/DDBJ whole genome shotgun (WGS) entry which is preliminary data.</text>
</comment>
<keyword evidence="1" id="KW-0472">Membrane</keyword>
<dbReference type="EMBL" id="AMWG01000105">
    <property type="protein sequence ID" value="ELP32383.1"/>
    <property type="molecule type" value="Genomic_DNA"/>
</dbReference>
<keyword evidence="1" id="KW-1133">Transmembrane helix</keyword>
<name>L7CED8_RHOBT</name>
<feature type="transmembrane region" description="Helical" evidence="1">
    <location>
        <begin position="81"/>
        <end position="100"/>
    </location>
</feature>
<reference evidence="2 3" key="1">
    <citation type="journal article" date="2013" name="Mar. Genomics">
        <title>Expression of sulfatases in Rhodopirellula baltica and the diversity of sulfatases in the genus Rhodopirellula.</title>
        <authorList>
            <person name="Wegner C.E."/>
            <person name="Richter-Heitmann T."/>
            <person name="Klindworth A."/>
            <person name="Klockow C."/>
            <person name="Richter M."/>
            <person name="Achstetter T."/>
            <person name="Glockner F.O."/>
            <person name="Harder J."/>
        </authorList>
    </citation>
    <scope>NUCLEOTIDE SEQUENCE [LARGE SCALE GENOMIC DNA]</scope>
    <source>
        <strain evidence="2 3">SWK14</strain>
    </source>
</reference>
<feature type="transmembrane region" description="Helical" evidence="1">
    <location>
        <begin position="41"/>
        <end position="61"/>
    </location>
</feature>
<dbReference type="Proteomes" id="UP000010959">
    <property type="component" value="Unassembled WGS sequence"/>
</dbReference>
<evidence type="ECO:0000256" key="1">
    <source>
        <dbReference type="SAM" id="Phobius"/>
    </source>
</evidence>
<proteinExistence type="predicted"/>
<protein>
    <submittedName>
        <fullName evidence="2">Uncharacterized protein</fullName>
    </submittedName>
</protein>
<accession>L7CED8</accession>
<evidence type="ECO:0000313" key="3">
    <source>
        <dbReference type="Proteomes" id="UP000010959"/>
    </source>
</evidence>
<dbReference type="PATRIC" id="fig|993516.3.peg.3941"/>
<evidence type="ECO:0000313" key="2">
    <source>
        <dbReference type="EMBL" id="ELP32383.1"/>
    </source>
</evidence>
<feature type="transmembrane region" description="Helical" evidence="1">
    <location>
        <begin position="112"/>
        <end position="130"/>
    </location>
</feature>
<keyword evidence="1" id="KW-0812">Transmembrane</keyword>
<organism evidence="2 3">
    <name type="scientific">Rhodopirellula baltica SWK14</name>
    <dbReference type="NCBI Taxonomy" id="993516"/>
    <lineage>
        <taxon>Bacteria</taxon>
        <taxon>Pseudomonadati</taxon>
        <taxon>Planctomycetota</taxon>
        <taxon>Planctomycetia</taxon>
        <taxon>Pirellulales</taxon>
        <taxon>Pirellulaceae</taxon>
        <taxon>Rhodopirellula</taxon>
    </lineage>
</organism>